<evidence type="ECO:0000256" key="5">
    <source>
        <dbReference type="SAM" id="MobiDB-lite"/>
    </source>
</evidence>
<dbReference type="InterPro" id="IPR025991">
    <property type="entry name" value="Chemoreceptor_zinc-bind_dom"/>
</dbReference>
<dbReference type="InterPro" id="IPR004090">
    <property type="entry name" value="Chemotax_Me-accpt_rcpt"/>
</dbReference>
<proteinExistence type="inferred from homology"/>
<dbReference type="InterPro" id="IPR047347">
    <property type="entry name" value="YvaQ-like_sensor"/>
</dbReference>
<dbReference type="GO" id="GO:0004888">
    <property type="term" value="F:transmembrane signaling receptor activity"/>
    <property type="evidence" value="ECO:0007669"/>
    <property type="project" value="InterPro"/>
</dbReference>
<dbReference type="GO" id="GO:0007165">
    <property type="term" value="P:signal transduction"/>
    <property type="evidence" value="ECO:0007669"/>
    <property type="project" value="UniProtKB-KW"/>
</dbReference>
<organism evidence="9 10">
    <name type="scientific">Extensimonas vulgaris</name>
    <dbReference type="NCBI Taxonomy" id="1031594"/>
    <lineage>
        <taxon>Bacteria</taxon>
        <taxon>Pseudomonadati</taxon>
        <taxon>Pseudomonadota</taxon>
        <taxon>Betaproteobacteria</taxon>
        <taxon>Burkholderiales</taxon>
        <taxon>Comamonadaceae</taxon>
        <taxon>Extensimonas</taxon>
    </lineage>
</organism>
<keyword evidence="6" id="KW-1133">Transmembrane helix</keyword>
<name>A0A369ARS3_9BURK</name>
<dbReference type="InterPro" id="IPR003660">
    <property type="entry name" value="HAMP_dom"/>
</dbReference>
<feature type="transmembrane region" description="Helical" evidence="6">
    <location>
        <begin position="193"/>
        <end position="212"/>
    </location>
</feature>
<dbReference type="Gene3D" id="1.20.120.30">
    <property type="entry name" value="Aspartate receptor, ligand-binding domain"/>
    <property type="match status" value="1"/>
</dbReference>
<reference evidence="9 10" key="1">
    <citation type="submission" date="2018-07" db="EMBL/GenBank/DDBJ databases">
        <title>Genomic Encyclopedia of Type Strains, Phase IV (KMG-IV): sequencing the most valuable type-strain genomes for metagenomic binning, comparative biology and taxonomic classification.</title>
        <authorList>
            <person name="Goeker M."/>
        </authorList>
    </citation>
    <scope>NUCLEOTIDE SEQUENCE [LARGE SCALE GENOMIC DNA]</scope>
    <source>
        <strain evidence="9 10">DSM 100911</strain>
    </source>
</reference>
<evidence type="ECO:0000256" key="2">
    <source>
        <dbReference type="ARBA" id="ARBA00022481"/>
    </source>
</evidence>
<dbReference type="InterPro" id="IPR004089">
    <property type="entry name" value="MCPsignal_dom"/>
</dbReference>
<evidence type="ECO:0000256" key="3">
    <source>
        <dbReference type="ARBA" id="ARBA00029447"/>
    </source>
</evidence>
<dbReference type="GO" id="GO:0006935">
    <property type="term" value="P:chemotaxis"/>
    <property type="evidence" value="ECO:0007669"/>
    <property type="project" value="InterPro"/>
</dbReference>
<feature type="compositionally biased region" description="Low complexity" evidence="5">
    <location>
        <begin position="700"/>
        <end position="710"/>
    </location>
</feature>
<keyword evidence="6" id="KW-0472">Membrane</keyword>
<comment type="similarity">
    <text evidence="3">Belongs to the methyl-accepting chemotaxis (MCP) protein family.</text>
</comment>
<gene>
    <name evidence="9" type="ORF">DFR45_102451</name>
</gene>
<feature type="region of interest" description="Disordered" evidence="5">
    <location>
        <begin position="685"/>
        <end position="736"/>
    </location>
</feature>
<accession>A0A369ARS3</accession>
<keyword evidence="9" id="KW-0675">Receptor</keyword>
<evidence type="ECO:0000259" key="7">
    <source>
        <dbReference type="PROSITE" id="PS50111"/>
    </source>
</evidence>
<dbReference type="EMBL" id="QPJU01000002">
    <property type="protein sequence ID" value="RCX11048.1"/>
    <property type="molecule type" value="Genomic_DNA"/>
</dbReference>
<dbReference type="Pfam" id="PF13682">
    <property type="entry name" value="CZB"/>
    <property type="match status" value="1"/>
</dbReference>
<dbReference type="PANTHER" id="PTHR43531:SF14">
    <property type="entry name" value="METHYL-ACCEPTING CHEMOTAXIS PROTEIN I-RELATED"/>
    <property type="match status" value="1"/>
</dbReference>
<dbReference type="PROSITE" id="PS50111">
    <property type="entry name" value="CHEMOTAXIS_TRANSDUC_2"/>
    <property type="match status" value="1"/>
</dbReference>
<evidence type="ECO:0000256" key="6">
    <source>
        <dbReference type="SAM" id="Phobius"/>
    </source>
</evidence>
<dbReference type="CDD" id="cd11386">
    <property type="entry name" value="MCP_signal"/>
    <property type="match status" value="1"/>
</dbReference>
<dbReference type="GO" id="GO:0005886">
    <property type="term" value="C:plasma membrane"/>
    <property type="evidence" value="ECO:0007669"/>
    <property type="project" value="TreeGrafter"/>
</dbReference>
<dbReference type="Pfam" id="PF12729">
    <property type="entry name" value="4HB_MCP_1"/>
    <property type="match status" value="1"/>
</dbReference>
<evidence type="ECO:0000259" key="8">
    <source>
        <dbReference type="PROSITE" id="PS50885"/>
    </source>
</evidence>
<dbReference type="InterPro" id="IPR051310">
    <property type="entry name" value="MCP_chemotaxis"/>
</dbReference>
<evidence type="ECO:0000313" key="9">
    <source>
        <dbReference type="EMBL" id="RCX11048.1"/>
    </source>
</evidence>
<dbReference type="Gene3D" id="1.10.287.950">
    <property type="entry name" value="Methyl-accepting chemotaxis protein"/>
    <property type="match status" value="1"/>
</dbReference>
<comment type="caution">
    <text evidence="9">The sequence shown here is derived from an EMBL/GenBank/DDBJ whole genome shotgun (WGS) entry which is preliminary data.</text>
</comment>
<evidence type="ECO:0000313" key="10">
    <source>
        <dbReference type="Proteomes" id="UP000252174"/>
    </source>
</evidence>
<dbReference type="InterPro" id="IPR024478">
    <property type="entry name" value="HlyB_4HB_MCP"/>
</dbReference>
<dbReference type="AlphaFoldDB" id="A0A369ARS3"/>
<keyword evidence="6" id="KW-0812">Transmembrane</keyword>
<keyword evidence="10" id="KW-1185">Reference proteome</keyword>
<dbReference type="PANTHER" id="PTHR43531">
    <property type="entry name" value="PROTEIN ICFG"/>
    <property type="match status" value="1"/>
</dbReference>
<dbReference type="PRINTS" id="PR00260">
    <property type="entry name" value="CHEMTRNSDUCR"/>
</dbReference>
<dbReference type="SUPFAM" id="SSF58104">
    <property type="entry name" value="Methyl-accepting chemotaxis protein (MCP) signaling domain"/>
    <property type="match status" value="1"/>
</dbReference>
<dbReference type="CDD" id="cd19411">
    <property type="entry name" value="MCP2201-like_sensor"/>
    <property type="match status" value="1"/>
</dbReference>
<dbReference type="SMART" id="SM00283">
    <property type="entry name" value="MA"/>
    <property type="match status" value="1"/>
</dbReference>
<dbReference type="Pfam" id="PF00015">
    <property type="entry name" value="MCPsignal"/>
    <property type="match status" value="1"/>
</dbReference>
<dbReference type="PROSITE" id="PS50885">
    <property type="entry name" value="HAMP"/>
    <property type="match status" value="1"/>
</dbReference>
<comment type="subcellular location">
    <subcellularLocation>
        <location evidence="1">Membrane</location>
    </subcellularLocation>
</comment>
<dbReference type="FunFam" id="1.10.287.950:FF:000001">
    <property type="entry name" value="Methyl-accepting chemotaxis sensory transducer"/>
    <property type="match status" value="1"/>
</dbReference>
<keyword evidence="2" id="KW-0488">Methylation</keyword>
<dbReference type="Proteomes" id="UP000252174">
    <property type="component" value="Unassembled WGS sequence"/>
</dbReference>
<feature type="domain" description="HAMP" evidence="8">
    <location>
        <begin position="225"/>
        <end position="269"/>
    </location>
</feature>
<keyword evidence="4" id="KW-0807">Transducer</keyword>
<protein>
    <submittedName>
        <fullName evidence="9">Methyl-accepting chemotaxis protein-1 (Serine sensor receptor)</fullName>
    </submittedName>
</protein>
<evidence type="ECO:0000256" key="4">
    <source>
        <dbReference type="PROSITE-ProRule" id="PRU00284"/>
    </source>
</evidence>
<evidence type="ECO:0000256" key="1">
    <source>
        <dbReference type="ARBA" id="ARBA00004370"/>
    </source>
</evidence>
<sequence>MRKMTVRAQLGWAFGGLALLVLLVAVFAIKGMNDANQRFENYVQGMGARLNAAHEMQEAVQRRAIAVRNMVLRAKPEDIAAEKQVATQAHAEVASQLQKLKTLVQDAGATEEARRMVAEIDRIEQQYAPVALAIVDLAANQQREAAITKINNECLPLLRALDETTQQYVNYATQRASQLVAASAAEFALQRNLLIAVCVLAFAFAVLAGWLITRRITRALGAEPDELSAAVGRVAEGDLSVELPVRAGDRASVLAAVARMQAALREVVSNVRHASDSVSVASAQIAAGNADLSARTESQASALEETAASMEELGSTVQQNADNARQANQLAQSASAVAQEGGEVVAQVVETMKGIHGSSQKIADIIGVIDGIAFQTNILALNAAVEAARAGEQGRGFAVVASEVRSLAGRSAQAAKEIKALITDSVTRIGQGSTLADQAGAKMAEIVTGIRRVTDLMGEISAASSEQSAGVAQVGEAVSQMDQVTQQNAALVEQMAAAAASLNAQAQELVRAVSMFKLDTAPSAHGPAVAAGPVHAPTPALTSALTAAPHVSNPMHLAAAPSGESVHETQVRLDNAIRAHADWKIKLRGAIQNKETLDVETIGRDDCCELGKWLHGKGRSQYGARPSFTHLIEEHRHFHEEAGKVAQTINRGAYQEAQRQIAADSPFARASQRVGQAIVQLSNEVKGKGKGKGRAGAVGGAAAAASAAPAPQLKRPDAASLHGKAKPNDDDEWESF</sequence>
<feature type="domain" description="Methyl-accepting transducer" evidence="7">
    <location>
        <begin position="274"/>
        <end position="503"/>
    </location>
</feature>